<dbReference type="GO" id="GO:0008194">
    <property type="term" value="F:UDP-glycosyltransferase activity"/>
    <property type="evidence" value="ECO:0007669"/>
    <property type="project" value="InterPro"/>
</dbReference>
<gene>
    <name evidence="5" type="ORF">FNV43_RR18353</name>
</gene>
<dbReference type="SUPFAM" id="SSF53756">
    <property type="entry name" value="UDP-Glycosyltransferase/glycogen phosphorylase"/>
    <property type="match status" value="1"/>
</dbReference>
<protein>
    <recommendedName>
        <fullName evidence="7">Glycosyltransferase</fullName>
    </recommendedName>
</protein>
<accession>A0A8K0DZ91</accession>
<evidence type="ECO:0000256" key="3">
    <source>
        <dbReference type="ARBA" id="ARBA00022679"/>
    </source>
</evidence>
<keyword evidence="6" id="KW-1185">Reference proteome</keyword>
<name>A0A8K0DZ91_9ROSA</name>
<comment type="similarity">
    <text evidence="1 4">Belongs to the UDP-glycosyltransferase family.</text>
</comment>
<dbReference type="Proteomes" id="UP000796880">
    <property type="component" value="Unassembled WGS sequence"/>
</dbReference>
<dbReference type="PANTHER" id="PTHR48046:SF6">
    <property type="entry name" value="GLYCOSYLTRANSFERASE"/>
    <property type="match status" value="1"/>
</dbReference>
<reference evidence="5" key="1">
    <citation type="submission" date="2020-03" db="EMBL/GenBank/DDBJ databases">
        <title>A high-quality chromosome-level genome assembly of a woody plant with both climbing and erect habits, Rhamnella rubrinervis.</title>
        <authorList>
            <person name="Lu Z."/>
            <person name="Yang Y."/>
            <person name="Zhu X."/>
            <person name="Sun Y."/>
        </authorList>
    </citation>
    <scope>NUCLEOTIDE SEQUENCE</scope>
    <source>
        <strain evidence="5">BYM</strain>
        <tissue evidence="5">Leaf</tissue>
    </source>
</reference>
<evidence type="ECO:0000256" key="2">
    <source>
        <dbReference type="ARBA" id="ARBA00022676"/>
    </source>
</evidence>
<keyword evidence="3 4" id="KW-0808">Transferase</keyword>
<evidence type="ECO:0000313" key="5">
    <source>
        <dbReference type="EMBL" id="KAF3440075.1"/>
    </source>
</evidence>
<comment type="caution">
    <text evidence="5">The sequence shown here is derived from an EMBL/GenBank/DDBJ whole genome shotgun (WGS) entry which is preliminary data.</text>
</comment>
<proteinExistence type="inferred from homology"/>
<evidence type="ECO:0000256" key="1">
    <source>
        <dbReference type="ARBA" id="ARBA00009995"/>
    </source>
</evidence>
<sequence length="383" mass="41888">MEMSRDEAEPKLKDLPEGIDPAIQVFLTVSRSLPSLRNVFESLLSKIHLAAFLTDLFGIDTFYVAKEYNVPSYIFFPSPASALSLLLHIPKLDETVPCEFRDLPGPVIKIPGCILIHAKDLPEPLQERKSGMYEWILRAGKRFSSLDGIAVNSFTDLDFRAIKSLQDGAGANKPPSPGSVLYVSFGSGGTLSRAQQGELALGLEMSGQKFLWVARKPNDELASAAYLNCQSQFHPSEVLPNGFLERTKGQGFVVPSWVPQTQILGHGATGGFITHCGWNSTLESVALGIPLIAWPRYAEQKMTAVVLVEDLKVALRPNENGLVGREEIAKVVKDLIEGEEGKRLGQRMRDLKVAASMALSKEGSSTRALSELASKWANVEALR</sequence>
<dbReference type="FunFam" id="3.40.50.2000:FF:000056">
    <property type="entry name" value="Glycosyltransferase"/>
    <property type="match status" value="1"/>
</dbReference>
<evidence type="ECO:0000256" key="4">
    <source>
        <dbReference type="RuleBase" id="RU003718"/>
    </source>
</evidence>
<organism evidence="5 6">
    <name type="scientific">Rhamnella rubrinervis</name>
    <dbReference type="NCBI Taxonomy" id="2594499"/>
    <lineage>
        <taxon>Eukaryota</taxon>
        <taxon>Viridiplantae</taxon>
        <taxon>Streptophyta</taxon>
        <taxon>Embryophyta</taxon>
        <taxon>Tracheophyta</taxon>
        <taxon>Spermatophyta</taxon>
        <taxon>Magnoliopsida</taxon>
        <taxon>eudicotyledons</taxon>
        <taxon>Gunneridae</taxon>
        <taxon>Pentapetalae</taxon>
        <taxon>rosids</taxon>
        <taxon>fabids</taxon>
        <taxon>Rosales</taxon>
        <taxon>Rhamnaceae</taxon>
        <taxon>rhamnoid group</taxon>
        <taxon>Rhamneae</taxon>
        <taxon>Rhamnella</taxon>
    </lineage>
</organism>
<keyword evidence="2 4" id="KW-0328">Glycosyltransferase</keyword>
<dbReference type="InterPro" id="IPR002213">
    <property type="entry name" value="UDP_glucos_trans"/>
</dbReference>
<dbReference type="PANTHER" id="PTHR48046">
    <property type="entry name" value="UDP-GLYCOSYLTRANSFERASE 72E1"/>
    <property type="match status" value="1"/>
</dbReference>
<dbReference type="Gene3D" id="3.40.50.2000">
    <property type="entry name" value="Glycogen Phosphorylase B"/>
    <property type="match status" value="2"/>
</dbReference>
<dbReference type="OrthoDB" id="5835829at2759"/>
<dbReference type="InterPro" id="IPR035595">
    <property type="entry name" value="UDP_glycos_trans_CS"/>
</dbReference>
<evidence type="ECO:0000313" key="6">
    <source>
        <dbReference type="Proteomes" id="UP000796880"/>
    </source>
</evidence>
<evidence type="ECO:0008006" key="7">
    <source>
        <dbReference type="Google" id="ProtNLM"/>
    </source>
</evidence>
<dbReference type="CDD" id="cd03784">
    <property type="entry name" value="GT1_Gtf-like"/>
    <property type="match status" value="1"/>
</dbReference>
<dbReference type="EMBL" id="VOIH02000008">
    <property type="protein sequence ID" value="KAF3440075.1"/>
    <property type="molecule type" value="Genomic_DNA"/>
</dbReference>
<dbReference type="AlphaFoldDB" id="A0A8K0DZ91"/>
<dbReference type="Pfam" id="PF00201">
    <property type="entry name" value="UDPGT"/>
    <property type="match status" value="1"/>
</dbReference>
<dbReference type="PROSITE" id="PS00375">
    <property type="entry name" value="UDPGT"/>
    <property type="match status" value="1"/>
</dbReference>